<dbReference type="PANTHER" id="PTHR30509:SF9">
    <property type="entry name" value="MULTIDRUG RESISTANCE PROTEIN MDTO"/>
    <property type="match status" value="1"/>
</dbReference>
<feature type="transmembrane region" description="Helical" evidence="7">
    <location>
        <begin position="367"/>
        <end position="384"/>
    </location>
</feature>
<feature type="transmembrane region" description="Helical" evidence="7">
    <location>
        <begin position="391"/>
        <end position="412"/>
    </location>
</feature>
<comment type="similarity">
    <text evidence="6">Belongs to the YccS/YhfK family.</text>
</comment>
<keyword evidence="5 7" id="KW-0472">Membrane</keyword>
<reference evidence="10 11" key="2">
    <citation type="submission" date="2021-01" db="EMBL/GenBank/DDBJ databases">
        <title>Genomic Encyclopedia of Type Strains, Phase IV (KMG-IV): sequencing the most valuable type-strain genomes for metagenomic binning, comparative biology and taxonomic classification.</title>
        <authorList>
            <person name="Goeker M."/>
        </authorList>
    </citation>
    <scope>NUCLEOTIDE SEQUENCE [LARGE SCALE GENOMIC DNA]</scope>
    <source>
        <strain evidence="10 11">DSM 6130</strain>
    </source>
</reference>
<evidence type="ECO:0000256" key="5">
    <source>
        <dbReference type="ARBA" id="ARBA00023136"/>
    </source>
</evidence>
<feature type="transmembrane region" description="Helical" evidence="7">
    <location>
        <begin position="100"/>
        <end position="117"/>
    </location>
</feature>
<keyword evidence="2" id="KW-1003">Cell membrane</keyword>
<evidence type="ECO:0000256" key="1">
    <source>
        <dbReference type="ARBA" id="ARBA00004651"/>
    </source>
</evidence>
<evidence type="ECO:0000313" key="11">
    <source>
        <dbReference type="Proteomes" id="UP000758856"/>
    </source>
</evidence>
<dbReference type="RefSeq" id="WP_204949672.1">
    <property type="nucleotide sequence ID" value="NZ_BSFF01000001.1"/>
</dbReference>
<evidence type="ECO:0000256" key="7">
    <source>
        <dbReference type="SAM" id="Phobius"/>
    </source>
</evidence>
<keyword evidence="3 7" id="KW-0812">Transmembrane</keyword>
<evidence type="ECO:0000313" key="9">
    <source>
        <dbReference type="EMBL" id="GLK54332.1"/>
    </source>
</evidence>
<sequence>MAPAAASRGYIRDLLGDALRPDPGRFAQAMKLAAGCSCTVLLAMIYEVPEPSLAAYIVFFLNKPDRTTSVVLALGGVVVVSAVLGLMFPITNAVIDDPALRVAAMSAISLAVLFLGAASKLAKIAPIVSLIVAYALTLLGAAQSGELATRAFLYAWLFVALPAAATIVVNLLFGASPRRLVEQEIGDRLRTSSGVLRGDPDARRNLRRKLIQGDAGLRKNVKLARLERTSEPGELDALTRAASASVELVALADTADRPSMAESEGRSREALAATLDDLAAVYERGDSLADISAKPAVEGSLCSKPLAALRELVLRFGHDDAAPDQPAEKKGFFASDIFDNPAYAAYAVTTTLAAMTCYLIYSALDWSGIHTAMITCYIVSLGTIGQSVEKLTLRIIGAVIGASAGMLTIVLITPHLSSIGGLLGLVFASAFVSAWLAVGSERVSYIGFQMAFALFICELQGSGPGYDMIDARDRVIGILIGNLVFFLFATRLWPVSVGKQLDDALALAARCLAKLATATSPGDRRAALSAGQSAFGKATDALTLLRYEPDSVRPNTFWIDRNAQALDDLEHLQGPLALATQRDPSHEWSMRLEAIAAEAAAHIDPGARNGEAQPLPESVANRDVTAEVDSGLKRLEQRFRLSWIDDAAGAGYAGA</sequence>
<dbReference type="InterPro" id="IPR049453">
    <property type="entry name" value="Memb_transporter_dom"/>
</dbReference>
<feature type="domain" description="Integral membrane bound transporter" evidence="8">
    <location>
        <begin position="357"/>
        <end position="487"/>
    </location>
</feature>
<evidence type="ECO:0000313" key="12">
    <source>
        <dbReference type="Proteomes" id="UP001143400"/>
    </source>
</evidence>
<evidence type="ECO:0000259" key="8">
    <source>
        <dbReference type="Pfam" id="PF13515"/>
    </source>
</evidence>
<dbReference type="EMBL" id="JAFBCY010000002">
    <property type="protein sequence ID" value="MBM7851274.1"/>
    <property type="molecule type" value="Genomic_DNA"/>
</dbReference>
<feature type="transmembrane region" description="Helical" evidence="7">
    <location>
        <begin position="69"/>
        <end position="88"/>
    </location>
</feature>
<dbReference type="Proteomes" id="UP001143400">
    <property type="component" value="Unassembled WGS sequence"/>
</dbReference>
<organism evidence="9 12">
    <name type="scientific">Methylopila capsulata</name>
    <dbReference type="NCBI Taxonomy" id="61654"/>
    <lineage>
        <taxon>Bacteria</taxon>
        <taxon>Pseudomonadati</taxon>
        <taxon>Pseudomonadota</taxon>
        <taxon>Alphaproteobacteria</taxon>
        <taxon>Hyphomicrobiales</taxon>
        <taxon>Methylopilaceae</taxon>
        <taxon>Methylopila</taxon>
    </lineage>
</organism>
<evidence type="ECO:0000256" key="4">
    <source>
        <dbReference type="ARBA" id="ARBA00022989"/>
    </source>
</evidence>
<evidence type="ECO:0000256" key="2">
    <source>
        <dbReference type="ARBA" id="ARBA00022475"/>
    </source>
</evidence>
<evidence type="ECO:0000256" key="6">
    <source>
        <dbReference type="ARBA" id="ARBA00043993"/>
    </source>
</evidence>
<keyword evidence="4 7" id="KW-1133">Transmembrane helix</keyword>
<gene>
    <name evidence="9" type="ORF">GCM10008170_03510</name>
    <name evidence="10" type="ORF">JOD31_001499</name>
</gene>
<protein>
    <submittedName>
        <fullName evidence="10">Multidrug resistance protein MdtO</fullName>
    </submittedName>
</protein>
<reference evidence="9" key="1">
    <citation type="journal article" date="2014" name="Int. J. Syst. Evol. Microbiol.">
        <title>Complete genome sequence of Corynebacterium casei LMG S-19264T (=DSM 44701T), isolated from a smear-ripened cheese.</title>
        <authorList>
            <consortium name="US DOE Joint Genome Institute (JGI-PGF)"/>
            <person name="Walter F."/>
            <person name="Albersmeier A."/>
            <person name="Kalinowski J."/>
            <person name="Ruckert C."/>
        </authorList>
    </citation>
    <scope>NUCLEOTIDE SEQUENCE</scope>
    <source>
        <strain evidence="9">VKM B-1606</strain>
    </source>
</reference>
<feature type="transmembrane region" description="Helical" evidence="7">
    <location>
        <begin position="124"/>
        <end position="145"/>
    </location>
</feature>
<comment type="subcellular location">
    <subcellularLocation>
        <location evidence="1">Cell membrane</location>
        <topology evidence="1">Multi-pass membrane protein</topology>
    </subcellularLocation>
</comment>
<comment type="caution">
    <text evidence="9">The sequence shown here is derived from an EMBL/GenBank/DDBJ whole genome shotgun (WGS) entry which is preliminary data.</text>
</comment>
<feature type="transmembrane region" description="Helical" evidence="7">
    <location>
        <begin position="418"/>
        <end position="438"/>
    </location>
</feature>
<dbReference type="Proteomes" id="UP000758856">
    <property type="component" value="Unassembled WGS sequence"/>
</dbReference>
<reference evidence="9" key="3">
    <citation type="submission" date="2023-01" db="EMBL/GenBank/DDBJ databases">
        <authorList>
            <person name="Sun Q."/>
            <person name="Evtushenko L."/>
        </authorList>
    </citation>
    <scope>NUCLEOTIDE SEQUENCE</scope>
    <source>
        <strain evidence="9">VKM B-1606</strain>
    </source>
</reference>
<feature type="transmembrane region" description="Helical" evidence="7">
    <location>
        <begin position="475"/>
        <end position="493"/>
    </location>
</feature>
<proteinExistence type="inferred from homology"/>
<evidence type="ECO:0000313" key="10">
    <source>
        <dbReference type="EMBL" id="MBM7851274.1"/>
    </source>
</evidence>
<dbReference type="Pfam" id="PF13515">
    <property type="entry name" value="FUSC_2"/>
    <property type="match status" value="1"/>
</dbReference>
<evidence type="ECO:0000256" key="3">
    <source>
        <dbReference type="ARBA" id="ARBA00022692"/>
    </source>
</evidence>
<accession>A0A9W6IPW2</accession>
<keyword evidence="11" id="KW-1185">Reference proteome</keyword>
<dbReference type="EMBL" id="BSFF01000001">
    <property type="protein sequence ID" value="GLK54332.1"/>
    <property type="molecule type" value="Genomic_DNA"/>
</dbReference>
<dbReference type="AlphaFoldDB" id="A0A9W6IPW2"/>
<dbReference type="PANTHER" id="PTHR30509">
    <property type="entry name" value="P-HYDROXYBENZOIC ACID EFFLUX PUMP SUBUNIT-RELATED"/>
    <property type="match status" value="1"/>
</dbReference>
<feature type="transmembrane region" description="Helical" evidence="7">
    <location>
        <begin position="343"/>
        <end position="361"/>
    </location>
</feature>
<name>A0A9W6IPW2_9HYPH</name>
<feature type="transmembrane region" description="Helical" evidence="7">
    <location>
        <begin position="151"/>
        <end position="173"/>
    </location>
</feature>
<dbReference type="GO" id="GO:0005886">
    <property type="term" value="C:plasma membrane"/>
    <property type="evidence" value="ECO:0007669"/>
    <property type="project" value="UniProtKB-SubCell"/>
</dbReference>